<dbReference type="PANTHER" id="PTHR43265">
    <property type="entry name" value="ESTERASE ESTD"/>
    <property type="match status" value="1"/>
</dbReference>
<dbReference type="InterPro" id="IPR022742">
    <property type="entry name" value="Hydrolase_4"/>
</dbReference>
<accession>A0ABY8IZU8</accession>
<organism evidence="3 4">
    <name type="scientific">Halobacillus naozhouensis</name>
    <dbReference type="NCBI Taxonomy" id="554880"/>
    <lineage>
        <taxon>Bacteria</taxon>
        <taxon>Bacillati</taxon>
        <taxon>Bacillota</taxon>
        <taxon>Bacilli</taxon>
        <taxon>Bacillales</taxon>
        <taxon>Bacillaceae</taxon>
        <taxon>Halobacillus</taxon>
    </lineage>
</organism>
<evidence type="ECO:0000259" key="2">
    <source>
        <dbReference type="Pfam" id="PF12146"/>
    </source>
</evidence>
<dbReference type="Gene3D" id="3.40.50.1820">
    <property type="entry name" value="alpha/beta hydrolase"/>
    <property type="match status" value="1"/>
</dbReference>
<dbReference type="RefSeq" id="WP_283076155.1">
    <property type="nucleotide sequence ID" value="NZ_CP121671.1"/>
</dbReference>
<gene>
    <name evidence="3" type="ORF">P9989_17555</name>
</gene>
<feature type="domain" description="Serine aminopeptidase S33" evidence="2">
    <location>
        <begin position="217"/>
        <end position="417"/>
    </location>
</feature>
<proteinExistence type="predicted"/>
<dbReference type="InterPro" id="IPR053145">
    <property type="entry name" value="AB_hydrolase_Est10"/>
</dbReference>
<dbReference type="Pfam" id="PF12146">
    <property type="entry name" value="Hydrolase_4"/>
    <property type="match status" value="1"/>
</dbReference>
<dbReference type="PROSITE" id="PS51257">
    <property type="entry name" value="PROKAR_LIPOPROTEIN"/>
    <property type="match status" value="1"/>
</dbReference>
<dbReference type="GO" id="GO:0016787">
    <property type="term" value="F:hydrolase activity"/>
    <property type="evidence" value="ECO:0007669"/>
    <property type="project" value="UniProtKB-KW"/>
</dbReference>
<dbReference type="EMBL" id="CP121671">
    <property type="protein sequence ID" value="WFT74151.1"/>
    <property type="molecule type" value="Genomic_DNA"/>
</dbReference>
<dbReference type="SUPFAM" id="SSF53474">
    <property type="entry name" value="alpha/beta-Hydrolases"/>
    <property type="match status" value="1"/>
</dbReference>
<reference evidence="3 4" key="1">
    <citation type="submission" date="2023-04" db="EMBL/GenBank/DDBJ databases">
        <title>Genome sequence of Halobacillus naozhouensis KACC 21980.</title>
        <authorList>
            <person name="Kim S."/>
            <person name="Heo J."/>
            <person name="Kwon S.-W."/>
        </authorList>
    </citation>
    <scope>NUCLEOTIDE SEQUENCE [LARGE SCALE GENOMIC DNA]</scope>
    <source>
        <strain evidence="3 4">KCTC 13234</strain>
    </source>
</reference>
<dbReference type="PANTHER" id="PTHR43265:SF1">
    <property type="entry name" value="ESTERASE ESTD"/>
    <property type="match status" value="1"/>
</dbReference>
<keyword evidence="4" id="KW-1185">Reference proteome</keyword>
<evidence type="ECO:0000313" key="4">
    <source>
        <dbReference type="Proteomes" id="UP001221597"/>
    </source>
</evidence>
<name>A0ABY8IZU8_9BACI</name>
<feature type="region of interest" description="Disordered" evidence="1">
    <location>
        <begin position="37"/>
        <end position="68"/>
    </location>
</feature>
<keyword evidence="3" id="KW-0378">Hydrolase</keyword>
<dbReference type="Proteomes" id="UP001221597">
    <property type="component" value="Chromosome"/>
</dbReference>
<evidence type="ECO:0000256" key="1">
    <source>
        <dbReference type="SAM" id="MobiDB-lite"/>
    </source>
</evidence>
<dbReference type="InterPro" id="IPR029058">
    <property type="entry name" value="AB_hydrolase_fold"/>
</dbReference>
<protein>
    <submittedName>
        <fullName evidence="3">Alpha/beta fold hydrolase</fullName>
    </submittedName>
</protein>
<sequence length="458" mass="50237">MKEFGYRREDESMNRKGKIIGLLLAIMLLMIGCSSQSDQSQTDQRKSEDGGVPMEGLEGSWSGTINVPNQPLPIMTTFEKGDGWNGAISNPVQGVKDYPFSEVKVNASAIFFHMELAGQTISFEGEKEGDTIAGTFTQQGQSFPFELKKGSSETDAEEEEKGQFLSVDTNEGKLYGELETPEEEGPHPVVVIIPGSGPTDRNGNSATLQGKNNSLKLLAESLAEQGIASVRYDKRGVGKNQGAAIPETELRFDQFAQDAQAWIDMLNEKGQFSKVGVMGHSQGSLVGMLAIAEADVDAFVSIAGAGRPINEVLYDQLKASLPEDLKKQSKQILEELKAGERVEQVPKELQSVFRSSVQPFLSSWMQYNPAQEIQKLDIPVLIINGKRDLQVPISEAEELHEAKADAELLLIEKMNHVLKEAPEDRTGNLQTYSNPDLPLADGLVKGIVNFFRNTEFLK</sequence>
<evidence type="ECO:0000313" key="3">
    <source>
        <dbReference type="EMBL" id="WFT74151.1"/>
    </source>
</evidence>